<dbReference type="InterPro" id="IPR050792">
    <property type="entry name" value="ADP-ribosylglycohydrolase"/>
</dbReference>
<dbReference type="PANTHER" id="PTHR16222">
    <property type="entry name" value="ADP-RIBOSYLGLYCOHYDROLASE"/>
    <property type="match status" value="1"/>
</dbReference>
<dbReference type="Proteomes" id="UP001318300">
    <property type="component" value="Unassembled WGS sequence"/>
</dbReference>
<dbReference type="Pfam" id="PF03747">
    <property type="entry name" value="ADP_ribosyl_GH"/>
    <property type="match status" value="1"/>
</dbReference>
<evidence type="ECO:0000256" key="1">
    <source>
        <dbReference type="ARBA" id="ARBA00010702"/>
    </source>
</evidence>
<accession>A0ABX0T7M5</accession>
<dbReference type="Gene3D" id="1.10.4080.10">
    <property type="entry name" value="ADP-ribosylation/Crystallin J1"/>
    <property type="match status" value="1"/>
</dbReference>
<reference evidence="3 4" key="1">
    <citation type="submission" date="2020-03" db="EMBL/GenBank/DDBJ databases">
        <title>Above-ground endophytic microbial communities from plants in different locations in the United States.</title>
        <authorList>
            <person name="Frank C."/>
        </authorList>
    </citation>
    <scope>NUCLEOTIDE SEQUENCE [LARGE SCALE GENOMIC DNA]</scope>
    <source>
        <strain evidence="3 4">WW7</strain>
    </source>
</reference>
<dbReference type="SUPFAM" id="SSF101478">
    <property type="entry name" value="ADP-ribosylglycohydrolase"/>
    <property type="match status" value="1"/>
</dbReference>
<sequence>MTPTTGTVHEHALAAFRGLAIGDALGMPTQSMSLDQIRADHGVISGFVDAGPHQRIAHGMPAASITDDTEQAVLVAQLLVQGDGRLDPVQFAEALIAWERTMAAKGSLDLLGPSTKTAVQRILDGVPASEAGSTGTTNGAAMRITPVGIATPLGGTGATGSDGVAALVDAAQDASRVTHDTGLGIAGASAIAAAVSAGIDGASRSGALDMAVAAARLGATRGHWVAGASIADRTEWARGHLATVPTDQRIDVVSGLIGTSVASQESVVAALALVALDLDPWQTVCTAASIGGDTDTIAAMAGAVLGAVHGAAAWPDAAVHQVETVNDLHLEELTEQLLALRAAAHR</sequence>
<name>A0ABX0T7M5_9MICO</name>
<dbReference type="InterPro" id="IPR005502">
    <property type="entry name" value="Ribosyl_crysJ1"/>
</dbReference>
<dbReference type="InterPro" id="IPR036705">
    <property type="entry name" value="Ribosyl_crysJ1_sf"/>
</dbReference>
<dbReference type="PANTHER" id="PTHR16222:SF24">
    <property type="entry name" value="ADP-RIBOSYLHYDROLASE ARH3"/>
    <property type="match status" value="1"/>
</dbReference>
<gene>
    <name evidence="3" type="ORF">E9228_002155</name>
</gene>
<evidence type="ECO:0000313" key="3">
    <source>
        <dbReference type="EMBL" id="NII41508.1"/>
    </source>
</evidence>
<comment type="caution">
    <text evidence="3">The sequence shown here is derived from an EMBL/GenBank/DDBJ whole genome shotgun (WGS) entry which is preliminary data.</text>
</comment>
<dbReference type="RefSeq" id="WP_341849863.1">
    <property type="nucleotide sequence ID" value="NZ_JAAOYO010000003.1"/>
</dbReference>
<protein>
    <submittedName>
        <fullName evidence="3">ADP-ribosylglycohydrolase</fullName>
    </submittedName>
</protein>
<organism evidence="3 4">
    <name type="scientific">Curtobacterium salicis</name>
    <dbReference type="NCBI Taxonomy" id="1779862"/>
    <lineage>
        <taxon>Bacteria</taxon>
        <taxon>Bacillati</taxon>
        <taxon>Actinomycetota</taxon>
        <taxon>Actinomycetes</taxon>
        <taxon>Micrococcales</taxon>
        <taxon>Microbacteriaceae</taxon>
        <taxon>Curtobacterium</taxon>
    </lineage>
</organism>
<evidence type="ECO:0000256" key="2">
    <source>
        <dbReference type="ARBA" id="ARBA00022801"/>
    </source>
</evidence>
<keyword evidence="2" id="KW-0378">Hydrolase</keyword>
<keyword evidence="4" id="KW-1185">Reference proteome</keyword>
<proteinExistence type="inferred from homology"/>
<dbReference type="EMBL" id="JAAOYO010000003">
    <property type="protein sequence ID" value="NII41508.1"/>
    <property type="molecule type" value="Genomic_DNA"/>
</dbReference>
<evidence type="ECO:0000313" key="4">
    <source>
        <dbReference type="Proteomes" id="UP001318300"/>
    </source>
</evidence>
<comment type="similarity">
    <text evidence="1">Belongs to the ADP-ribosylglycohydrolase family.</text>
</comment>